<proteinExistence type="predicted"/>
<protein>
    <submittedName>
        <fullName evidence="2">Uncharacterized protein</fullName>
    </submittedName>
</protein>
<dbReference type="PANTHER" id="PTHR33795:SF1">
    <property type="entry name" value="INSERTION ELEMENT IS150 PROTEIN INSJ"/>
    <property type="match status" value="1"/>
</dbReference>
<reference evidence="2 3" key="1">
    <citation type="submission" date="2012-04" db="EMBL/GenBank/DDBJ databases">
        <title>The Genome Sequence of Bacillus cereus VD048.</title>
        <authorList>
            <consortium name="The Broad Institute Genome Sequencing Platform"/>
            <consortium name="The Broad Institute Genome Sequencing Center for Infectious Disease"/>
            <person name="Feldgarden M."/>
            <person name="Van der Auwera G.A."/>
            <person name="Mahillon J."/>
            <person name="Duprez V."/>
            <person name="Timmery S."/>
            <person name="Mattelet C."/>
            <person name="Dierick K."/>
            <person name="Sun M."/>
            <person name="Yu Z."/>
            <person name="Zhu L."/>
            <person name="Hu X."/>
            <person name="Shank E.B."/>
            <person name="Swiecicka I."/>
            <person name="Hansen B.M."/>
            <person name="Andrup L."/>
            <person name="Young S.K."/>
            <person name="Zeng Q."/>
            <person name="Gargeya S."/>
            <person name="Fitzgerald M."/>
            <person name="Haas B."/>
            <person name="Abouelleil A."/>
            <person name="Alvarado L."/>
            <person name="Arachchi H.M."/>
            <person name="Berlin A."/>
            <person name="Chapman S.B."/>
            <person name="Goldberg J."/>
            <person name="Griggs A."/>
            <person name="Gujja S."/>
            <person name="Hansen M."/>
            <person name="Howarth C."/>
            <person name="Imamovic A."/>
            <person name="Larimer J."/>
            <person name="McCowen C."/>
            <person name="Montmayeur A."/>
            <person name="Murphy C."/>
            <person name="Neiman D."/>
            <person name="Pearson M."/>
            <person name="Priest M."/>
            <person name="Roberts A."/>
            <person name="Saif S."/>
            <person name="Shea T."/>
            <person name="Sisk P."/>
            <person name="Sykes S."/>
            <person name="Wortman J."/>
            <person name="Nusbaum C."/>
            <person name="Birren B."/>
        </authorList>
    </citation>
    <scope>NUCLEOTIDE SEQUENCE [LARGE SCALE GENOMIC DNA]</scope>
    <source>
        <strain evidence="2 3">VD048</strain>
    </source>
</reference>
<evidence type="ECO:0000313" key="2">
    <source>
        <dbReference type="EMBL" id="EJR35830.1"/>
    </source>
</evidence>
<dbReference type="HOGENOM" id="CLU_027402_17_9_9"/>
<dbReference type="AlphaFoldDB" id="J8IBQ0"/>
<comment type="caution">
    <text evidence="2">The sequence shown here is derived from an EMBL/GenBank/DDBJ whole genome shotgun (WGS) entry which is preliminary data.</text>
</comment>
<accession>J8IBQ0</accession>
<sequence>MVRRWKEIFDLKGVDFLDFLYEEKKGGPAMENINTKSKLNIVAIEVEALQEENERLRMDIDYLKKLKALVQKEKKLQNKTRRM</sequence>
<dbReference type="PATRIC" id="fig|1053226.3.peg.1530"/>
<organism evidence="2 3">
    <name type="scientific">Bacillus cereus VD048</name>
    <dbReference type="NCBI Taxonomy" id="1053226"/>
    <lineage>
        <taxon>Bacteria</taxon>
        <taxon>Bacillati</taxon>
        <taxon>Bacillota</taxon>
        <taxon>Bacilli</taxon>
        <taxon>Bacillales</taxon>
        <taxon>Bacillaceae</taxon>
        <taxon>Bacillus</taxon>
        <taxon>Bacillus cereus group</taxon>
    </lineage>
</organism>
<dbReference type="EMBL" id="AHEU01000008">
    <property type="protein sequence ID" value="EJR35830.1"/>
    <property type="molecule type" value="Genomic_DNA"/>
</dbReference>
<feature type="coiled-coil region" evidence="1">
    <location>
        <begin position="39"/>
        <end position="66"/>
    </location>
</feature>
<evidence type="ECO:0000313" key="3">
    <source>
        <dbReference type="Proteomes" id="UP000006960"/>
    </source>
</evidence>
<keyword evidence="1" id="KW-0175">Coiled coil</keyword>
<dbReference type="PANTHER" id="PTHR33795">
    <property type="entry name" value="INSERTION ELEMENT IS150 PROTEIN INSJ"/>
    <property type="match status" value="1"/>
</dbReference>
<dbReference type="InterPro" id="IPR052057">
    <property type="entry name" value="IS150/IS1296_orfA-like"/>
</dbReference>
<name>J8IBQ0_BACCE</name>
<gene>
    <name evidence="2" type="ORF">IIG_01518</name>
</gene>
<evidence type="ECO:0000256" key="1">
    <source>
        <dbReference type="SAM" id="Coils"/>
    </source>
</evidence>
<dbReference type="Proteomes" id="UP000006960">
    <property type="component" value="Unassembled WGS sequence"/>
</dbReference>